<keyword evidence="2" id="KW-1185">Reference proteome</keyword>
<dbReference type="EMBL" id="BQNB010009215">
    <property type="protein sequence ID" value="GJS60356.1"/>
    <property type="molecule type" value="Genomic_DNA"/>
</dbReference>
<accession>A0ABQ4X575</accession>
<reference evidence="1" key="1">
    <citation type="journal article" date="2022" name="Int. J. Mol. Sci.">
        <title>Draft Genome of Tanacetum Coccineum: Genomic Comparison of Closely Related Tanacetum-Family Plants.</title>
        <authorList>
            <person name="Yamashiro T."/>
            <person name="Shiraishi A."/>
            <person name="Nakayama K."/>
            <person name="Satake H."/>
        </authorList>
    </citation>
    <scope>NUCLEOTIDE SEQUENCE</scope>
</reference>
<evidence type="ECO:0000313" key="2">
    <source>
        <dbReference type="Proteomes" id="UP001151760"/>
    </source>
</evidence>
<dbReference type="Proteomes" id="UP001151760">
    <property type="component" value="Unassembled WGS sequence"/>
</dbReference>
<organism evidence="1 2">
    <name type="scientific">Tanacetum coccineum</name>
    <dbReference type="NCBI Taxonomy" id="301880"/>
    <lineage>
        <taxon>Eukaryota</taxon>
        <taxon>Viridiplantae</taxon>
        <taxon>Streptophyta</taxon>
        <taxon>Embryophyta</taxon>
        <taxon>Tracheophyta</taxon>
        <taxon>Spermatophyta</taxon>
        <taxon>Magnoliopsida</taxon>
        <taxon>eudicotyledons</taxon>
        <taxon>Gunneridae</taxon>
        <taxon>Pentapetalae</taxon>
        <taxon>asterids</taxon>
        <taxon>campanulids</taxon>
        <taxon>Asterales</taxon>
        <taxon>Asteraceae</taxon>
        <taxon>Asteroideae</taxon>
        <taxon>Anthemideae</taxon>
        <taxon>Anthemidinae</taxon>
        <taxon>Tanacetum</taxon>
    </lineage>
</organism>
<evidence type="ECO:0000313" key="1">
    <source>
        <dbReference type="EMBL" id="GJS60356.1"/>
    </source>
</evidence>
<name>A0ABQ4X575_9ASTR</name>
<reference evidence="1" key="2">
    <citation type="submission" date="2022-01" db="EMBL/GenBank/DDBJ databases">
        <authorList>
            <person name="Yamashiro T."/>
            <person name="Shiraishi A."/>
            <person name="Satake H."/>
            <person name="Nakayama K."/>
        </authorList>
    </citation>
    <scope>NUCLEOTIDE SEQUENCE</scope>
</reference>
<proteinExistence type="predicted"/>
<comment type="caution">
    <text evidence="1">The sequence shown here is derived from an EMBL/GenBank/DDBJ whole genome shotgun (WGS) entry which is preliminary data.</text>
</comment>
<gene>
    <name evidence="1" type="ORF">Tco_0655140</name>
</gene>
<sequence length="130" mass="14593">MGNNPLWTTTGFSSTTFYEQQDYLHPGLKDGRISYKEFQSTMKAGTEWKKASLGTLVSGFVILTPEPSLANNGCNGYEYDAIVIAVPKKKNIALQGNLIFLQLIQQERKISRCLFAQWRAFEMTNAGFTV</sequence>
<protein>
    <submittedName>
        <fullName evidence="1">Uncharacterized protein</fullName>
    </submittedName>
</protein>